<dbReference type="InterPro" id="IPR000847">
    <property type="entry name" value="LysR_HTH_N"/>
</dbReference>
<dbReference type="SUPFAM" id="SSF46785">
    <property type="entry name" value="Winged helix' DNA-binding domain"/>
    <property type="match status" value="1"/>
</dbReference>
<dbReference type="RefSeq" id="WP_057811911.1">
    <property type="nucleotide sequence ID" value="NZ_CP040736.1"/>
</dbReference>
<protein>
    <submittedName>
        <fullName evidence="6">LysR family transcriptional regulator</fullName>
    </submittedName>
</protein>
<sequence>MDIRVLRYFIKIAQEQNMSKAARMLYVSQPALSRQINELETRLGTKLFIRGKRQLQLTPDGYYLFERAQEILALVNKTTDNLQKQDVVSGTLDIGAGESMALDCVMETIKDIMHKYPEVHINFRSGDAETIQADLSSGILEFGIIMGHRQLDNYHTLQLPAEDRWGIIMKRDEPLASHKSISPSDLIGRPLLVSRQVQGKKIFQDWSNGLIEQFNFVGTYNLIFNAALLVKTGACMALTYDKLIDTTSLDGLVFRPLRPQLTEPNTIIWNKNRNLPTVGKLFLETLCKNITKKEI</sequence>
<dbReference type="Pfam" id="PF00126">
    <property type="entry name" value="HTH_1"/>
    <property type="match status" value="1"/>
</dbReference>
<dbReference type="KEGG" id="lft:FG051_00810"/>
<dbReference type="InterPro" id="IPR050950">
    <property type="entry name" value="HTH-type_LysR_regulators"/>
</dbReference>
<dbReference type="SUPFAM" id="SSF53850">
    <property type="entry name" value="Periplasmic binding protein-like II"/>
    <property type="match status" value="1"/>
</dbReference>
<evidence type="ECO:0000256" key="1">
    <source>
        <dbReference type="ARBA" id="ARBA00009437"/>
    </source>
</evidence>
<dbReference type="Gene3D" id="3.40.190.290">
    <property type="match status" value="1"/>
</dbReference>
<evidence type="ECO:0000256" key="4">
    <source>
        <dbReference type="ARBA" id="ARBA00023163"/>
    </source>
</evidence>
<organism evidence="6 7">
    <name type="scientific">Companilactobacillus futsaii</name>
    <dbReference type="NCBI Taxonomy" id="938155"/>
    <lineage>
        <taxon>Bacteria</taxon>
        <taxon>Bacillati</taxon>
        <taxon>Bacillota</taxon>
        <taxon>Bacilli</taxon>
        <taxon>Lactobacillales</taxon>
        <taxon>Lactobacillaceae</taxon>
        <taxon>Companilactobacillus</taxon>
    </lineage>
</organism>
<dbReference type="InterPro" id="IPR036390">
    <property type="entry name" value="WH_DNA-bd_sf"/>
</dbReference>
<dbReference type="EMBL" id="CP040736">
    <property type="protein sequence ID" value="QCX23728.1"/>
    <property type="molecule type" value="Genomic_DNA"/>
</dbReference>
<dbReference type="PRINTS" id="PR00039">
    <property type="entry name" value="HTHLYSR"/>
</dbReference>
<name>A0A5B7SVJ8_9LACO</name>
<keyword evidence="2" id="KW-0805">Transcription regulation</keyword>
<dbReference type="GO" id="GO:0005829">
    <property type="term" value="C:cytosol"/>
    <property type="evidence" value="ECO:0007669"/>
    <property type="project" value="TreeGrafter"/>
</dbReference>
<dbReference type="Proteomes" id="UP000310673">
    <property type="component" value="Chromosome"/>
</dbReference>
<evidence type="ECO:0000313" key="6">
    <source>
        <dbReference type="EMBL" id="QCX23728.1"/>
    </source>
</evidence>
<dbReference type="CDD" id="cd05466">
    <property type="entry name" value="PBP2_LTTR_substrate"/>
    <property type="match status" value="1"/>
</dbReference>
<gene>
    <name evidence="6" type="ORF">FG051_00810</name>
</gene>
<keyword evidence="4" id="KW-0804">Transcription</keyword>
<dbReference type="GO" id="GO:0003700">
    <property type="term" value="F:DNA-binding transcription factor activity"/>
    <property type="evidence" value="ECO:0007669"/>
    <property type="project" value="InterPro"/>
</dbReference>
<dbReference type="Gene3D" id="1.10.10.10">
    <property type="entry name" value="Winged helix-like DNA-binding domain superfamily/Winged helix DNA-binding domain"/>
    <property type="match status" value="1"/>
</dbReference>
<evidence type="ECO:0000256" key="3">
    <source>
        <dbReference type="ARBA" id="ARBA00023125"/>
    </source>
</evidence>
<dbReference type="PANTHER" id="PTHR30419">
    <property type="entry name" value="HTH-TYPE TRANSCRIPTIONAL REGULATOR YBHD"/>
    <property type="match status" value="1"/>
</dbReference>
<dbReference type="InterPro" id="IPR005119">
    <property type="entry name" value="LysR_subst-bd"/>
</dbReference>
<accession>A0A5B7SVJ8</accession>
<dbReference type="InterPro" id="IPR036388">
    <property type="entry name" value="WH-like_DNA-bd_sf"/>
</dbReference>
<reference evidence="6 7" key="1">
    <citation type="submission" date="2019-05" db="EMBL/GenBank/DDBJ databases">
        <title>Genome Sequence of Lactobacillus futsaii Y97, a Potential Probiotic Strain Isolated from the Futsai of Taiwan.</title>
        <authorList>
            <person name="Du X."/>
        </authorList>
    </citation>
    <scope>NUCLEOTIDE SEQUENCE [LARGE SCALE GENOMIC DNA]</scope>
    <source>
        <strain evidence="6 7">Y97</strain>
    </source>
</reference>
<evidence type="ECO:0000313" key="7">
    <source>
        <dbReference type="Proteomes" id="UP000310673"/>
    </source>
</evidence>
<keyword evidence="3" id="KW-0238">DNA-binding</keyword>
<evidence type="ECO:0000259" key="5">
    <source>
        <dbReference type="PROSITE" id="PS50931"/>
    </source>
</evidence>
<evidence type="ECO:0000256" key="2">
    <source>
        <dbReference type="ARBA" id="ARBA00023015"/>
    </source>
</evidence>
<dbReference type="PANTHER" id="PTHR30419:SF8">
    <property type="entry name" value="NITROGEN ASSIMILATION TRANSCRIPTIONAL ACTIVATOR-RELATED"/>
    <property type="match status" value="1"/>
</dbReference>
<feature type="domain" description="HTH lysR-type" evidence="5">
    <location>
        <begin position="1"/>
        <end position="58"/>
    </location>
</feature>
<proteinExistence type="inferred from homology"/>
<dbReference type="AlphaFoldDB" id="A0A5B7SVJ8"/>
<dbReference type="Pfam" id="PF03466">
    <property type="entry name" value="LysR_substrate"/>
    <property type="match status" value="1"/>
</dbReference>
<dbReference type="STRING" id="1423818.FC88_GL000019"/>
<dbReference type="PROSITE" id="PS50931">
    <property type="entry name" value="HTH_LYSR"/>
    <property type="match status" value="1"/>
</dbReference>
<comment type="similarity">
    <text evidence="1">Belongs to the LysR transcriptional regulatory family.</text>
</comment>
<dbReference type="GO" id="GO:0003677">
    <property type="term" value="F:DNA binding"/>
    <property type="evidence" value="ECO:0007669"/>
    <property type="project" value="UniProtKB-KW"/>
</dbReference>
<dbReference type="FunFam" id="1.10.10.10:FF:000001">
    <property type="entry name" value="LysR family transcriptional regulator"/>
    <property type="match status" value="1"/>
</dbReference>